<dbReference type="EC" id="5.4.4.2" evidence="4"/>
<dbReference type="SUPFAM" id="SSF56322">
    <property type="entry name" value="ADC synthase"/>
    <property type="match status" value="1"/>
</dbReference>
<gene>
    <name evidence="4" type="primary">menF</name>
    <name evidence="6" type="ORF">GLW07_04760</name>
</gene>
<dbReference type="InterPro" id="IPR019999">
    <property type="entry name" value="Anth_synth_I-like"/>
</dbReference>
<dbReference type="InterPro" id="IPR004561">
    <property type="entry name" value="IsoChor_synthase"/>
</dbReference>
<evidence type="ECO:0000256" key="4">
    <source>
        <dbReference type="HAMAP-Rule" id="MF_01935"/>
    </source>
</evidence>
<dbReference type="InterPro" id="IPR015890">
    <property type="entry name" value="Chorismate_C"/>
</dbReference>
<feature type="active site" description="Proton acceptor" evidence="4">
    <location>
        <position position="241"/>
    </location>
</feature>
<name>A0A845EUJ5_9BACL</name>
<comment type="similarity">
    <text evidence="2 4">Belongs to the isochorismate synthase family.</text>
</comment>
<comment type="function">
    <text evidence="4">Catalyzes the conversion of chorismate to isochorismate.</text>
</comment>
<dbReference type="PRINTS" id="PR00095">
    <property type="entry name" value="ANTSNTHASEI"/>
</dbReference>
<comment type="caution">
    <text evidence="6">The sequence shown here is derived from an EMBL/GenBank/DDBJ whole genome shotgun (WGS) entry which is preliminary data.</text>
</comment>
<protein>
    <recommendedName>
        <fullName evidence="4">Isochorismate synthase MenF</fullName>
        <ecNumber evidence="4">5.4.4.2</ecNumber>
    </recommendedName>
    <alternativeName>
        <fullName evidence="4">Isochorismate mutase</fullName>
    </alternativeName>
</protein>
<evidence type="ECO:0000313" key="7">
    <source>
        <dbReference type="Proteomes" id="UP000447833"/>
    </source>
</evidence>
<organism evidence="6 7">
    <name type="scientific">Guptibacillus hwajinpoensis</name>
    <dbReference type="NCBI Taxonomy" id="208199"/>
    <lineage>
        <taxon>Bacteria</taxon>
        <taxon>Bacillati</taxon>
        <taxon>Bacillota</taxon>
        <taxon>Bacilli</taxon>
        <taxon>Bacillales</taxon>
        <taxon>Guptibacillaceae</taxon>
        <taxon>Guptibacillus</taxon>
    </lineage>
</organism>
<evidence type="ECO:0000259" key="5">
    <source>
        <dbReference type="Pfam" id="PF00425"/>
    </source>
</evidence>
<comment type="catalytic activity">
    <reaction evidence="1 4">
        <text>chorismate = isochorismate</text>
        <dbReference type="Rhea" id="RHEA:18985"/>
        <dbReference type="ChEBI" id="CHEBI:29748"/>
        <dbReference type="ChEBI" id="CHEBI:29780"/>
        <dbReference type="EC" id="5.4.4.2"/>
    </reaction>
</comment>
<feature type="binding site" evidence="4">
    <location>
        <position position="334"/>
    </location>
    <ligand>
        <name>Mg(2+)</name>
        <dbReference type="ChEBI" id="CHEBI:18420"/>
    </ligand>
</feature>
<reference evidence="6 7" key="1">
    <citation type="submission" date="2019-11" db="EMBL/GenBank/DDBJ databases">
        <title>Genome sequences of 17 halophilic strains isolated from different environments.</title>
        <authorList>
            <person name="Furrow R.E."/>
        </authorList>
    </citation>
    <scope>NUCLEOTIDE SEQUENCE [LARGE SCALE GENOMIC DNA]</scope>
    <source>
        <strain evidence="6 7">22506_14_FS</strain>
    </source>
</reference>
<dbReference type="GO" id="GO:0009697">
    <property type="term" value="P:salicylic acid biosynthetic process"/>
    <property type="evidence" value="ECO:0007669"/>
    <property type="project" value="TreeGrafter"/>
</dbReference>
<evidence type="ECO:0000313" key="6">
    <source>
        <dbReference type="EMBL" id="MYL62663.1"/>
    </source>
</evidence>
<dbReference type="AlphaFoldDB" id="A0A845EUJ5"/>
<keyword evidence="4" id="KW-0474">Menaquinone biosynthesis</keyword>
<dbReference type="GO" id="GO:0008909">
    <property type="term" value="F:isochorismate synthase activity"/>
    <property type="evidence" value="ECO:0007669"/>
    <property type="project" value="UniProtKB-UniRule"/>
</dbReference>
<dbReference type="GO" id="GO:0000287">
    <property type="term" value="F:magnesium ion binding"/>
    <property type="evidence" value="ECO:0007669"/>
    <property type="project" value="UniProtKB-UniRule"/>
</dbReference>
<keyword evidence="3 4" id="KW-0413">Isomerase</keyword>
<dbReference type="UniPathway" id="UPA01057">
    <property type="reaction ID" value="UER00163"/>
</dbReference>
<dbReference type="GO" id="GO:0009234">
    <property type="term" value="P:menaquinone biosynthetic process"/>
    <property type="evidence" value="ECO:0007669"/>
    <property type="project" value="UniProtKB-UniRule"/>
</dbReference>
<comment type="cofactor">
    <cofactor evidence="4">
        <name>Mg(2+)</name>
        <dbReference type="ChEBI" id="CHEBI:18420"/>
    </cofactor>
</comment>
<dbReference type="EMBL" id="WMEY01000002">
    <property type="protein sequence ID" value="MYL62663.1"/>
    <property type="molecule type" value="Genomic_DNA"/>
</dbReference>
<dbReference type="UniPathway" id="UPA00079"/>
<evidence type="ECO:0000256" key="1">
    <source>
        <dbReference type="ARBA" id="ARBA00000799"/>
    </source>
</evidence>
<accession>A0A845EUJ5</accession>
<keyword evidence="4" id="KW-0479">Metal-binding</keyword>
<dbReference type="PANTHER" id="PTHR42839:SF1">
    <property type="entry name" value="ISOCHORISMATE SYNTHASE MENF"/>
    <property type="match status" value="1"/>
</dbReference>
<feature type="binding site" evidence="4">
    <location>
        <position position="469"/>
    </location>
    <ligand>
        <name>Mg(2+)</name>
        <dbReference type="ChEBI" id="CHEBI:18420"/>
    </ligand>
</feature>
<comment type="pathway">
    <text evidence="4">Quinol/quinone metabolism; menaquinone biosynthesis.</text>
</comment>
<dbReference type="Proteomes" id="UP000447833">
    <property type="component" value="Unassembled WGS sequence"/>
</dbReference>
<dbReference type="InterPro" id="IPR005801">
    <property type="entry name" value="ADC_synthase"/>
</dbReference>
<evidence type="ECO:0000256" key="2">
    <source>
        <dbReference type="ARBA" id="ARBA00005297"/>
    </source>
</evidence>
<dbReference type="InterPro" id="IPR034681">
    <property type="entry name" value="MenF"/>
</dbReference>
<dbReference type="PANTHER" id="PTHR42839">
    <property type="entry name" value="ISOCHORISMATE SYNTHASE ENTC"/>
    <property type="match status" value="1"/>
</dbReference>
<feature type="active site" description="Proton donor" evidence="4">
    <location>
        <position position="290"/>
    </location>
</feature>
<feature type="domain" description="Chorismate-utilising enzyme C-terminal" evidence="5">
    <location>
        <begin position="220"/>
        <end position="473"/>
    </location>
</feature>
<dbReference type="HAMAP" id="MF_01935">
    <property type="entry name" value="MenF"/>
    <property type="match status" value="1"/>
</dbReference>
<dbReference type="NCBIfam" id="TIGR00543">
    <property type="entry name" value="isochor_syn"/>
    <property type="match status" value="1"/>
</dbReference>
<dbReference type="Pfam" id="PF00425">
    <property type="entry name" value="Chorismate_bind"/>
    <property type="match status" value="1"/>
</dbReference>
<comment type="pathway">
    <text evidence="4">Quinol/quinone metabolism; 1,4-dihydroxy-2-naphthoate biosynthesis; 1,4-dihydroxy-2-naphthoate from chorismate: step 1/7.</text>
</comment>
<keyword evidence="4" id="KW-0460">Magnesium</keyword>
<dbReference type="Gene3D" id="3.60.120.10">
    <property type="entry name" value="Anthranilate synthase"/>
    <property type="match status" value="1"/>
</dbReference>
<evidence type="ECO:0000256" key="3">
    <source>
        <dbReference type="ARBA" id="ARBA00023235"/>
    </source>
</evidence>
<proteinExistence type="inferred from homology"/>
<sequence>MWPRLTRSAFAWTESWGEKTVSTLQHQELFSLLHQGVSKAEKRGTSVLVSQVLSVAAVDPLSFYAAGSSTYKNDRTFWSDPENDTTIVGLGRLNQFQANSDRFRIIEEEWQRFLEDAIIEGAPSRPGVGPVLLGGFSFDPSAPESGEWDSFPEGGMVLPEIMLTSALDQAWLTINAVVSLEDDPEKLSEALLKQHANLLNKITTVYSSDVEAFSIEEINPDQWKETVRSAAENIREGQLDKVVLAREIKLKSTQSFSSTRTLSNLKEQQSDSYVFAFEYGGECFLGASPERLVKREGQQVYSTCLAGSIQRGVSEEQDEAFGQELLYDQKNRIEHDLVVQMIRTAMEEECEFVQVPSTPEILKTPHIQHLFTPVVARASKRTSLLRMVERLHPTPALGGYPQVEAVNEIKRIENLDRGWYAGPVGWVDFQGNGEFAVAIRSGLLNGDQATLYAGCGIVGDSDPDSEYEETKMKFKPMLTALGGKKYD</sequence>